<proteinExistence type="predicted"/>
<keyword evidence="3" id="KW-0479">Metal-binding</keyword>
<dbReference type="GO" id="GO:0004177">
    <property type="term" value="F:aminopeptidase activity"/>
    <property type="evidence" value="ECO:0007669"/>
    <property type="project" value="UniProtKB-KW"/>
</dbReference>
<keyword evidence="5" id="KW-0378">Hydrolase</keyword>
<evidence type="ECO:0000259" key="8">
    <source>
        <dbReference type="Pfam" id="PF04389"/>
    </source>
</evidence>
<dbReference type="RefSeq" id="WP_267678525.1">
    <property type="nucleotide sequence ID" value="NZ_CP113088.1"/>
</dbReference>
<evidence type="ECO:0000256" key="1">
    <source>
        <dbReference type="ARBA" id="ARBA00022438"/>
    </source>
</evidence>
<evidence type="ECO:0000256" key="6">
    <source>
        <dbReference type="ARBA" id="ARBA00022833"/>
    </source>
</evidence>
<organism evidence="9 10">
    <name type="scientific">Lacinutrix neustonica</name>
    <dbReference type="NCBI Taxonomy" id="2980107"/>
    <lineage>
        <taxon>Bacteria</taxon>
        <taxon>Pseudomonadati</taxon>
        <taxon>Bacteroidota</taxon>
        <taxon>Flavobacteriia</taxon>
        <taxon>Flavobacteriales</taxon>
        <taxon>Flavobacteriaceae</taxon>
        <taxon>Lacinutrix</taxon>
    </lineage>
</organism>
<protein>
    <submittedName>
        <fullName evidence="9">M20/M25/M40 family metallo-hydrolase</fullName>
    </submittedName>
</protein>
<dbReference type="Proteomes" id="UP001164705">
    <property type="component" value="Chromosome"/>
</dbReference>
<dbReference type="PANTHER" id="PTHR12147:SF56">
    <property type="entry name" value="AMINOPEPTIDASE YDR415C-RELATED"/>
    <property type="match status" value="1"/>
</dbReference>
<evidence type="ECO:0000256" key="2">
    <source>
        <dbReference type="ARBA" id="ARBA00022670"/>
    </source>
</evidence>
<dbReference type="GO" id="GO:0046872">
    <property type="term" value="F:metal ion binding"/>
    <property type="evidence" value="ECO:0007669"/>
    <property type="project" value="UniProtKB-KW"/>
</dbReference>
<keyword evidence="4" id="KW-0732">Signal</keyword>
<dbReference type="InterPro" id="IPR007484">
    <property type="entry name" value="Peptidase_M28"/>
</dbReference>
<gene>
    <name evidence="9" type="ORF">N7U66_12190</name>
</gene>
<accession>A0A9E8N133</accession>
<evidence type="ECO:0000313" key="10">
    <source>
        <dbReference type="Proteomes" id="UP001164705"/>
    </source>
</evidence>
<dbReference type="PANTHER" id="PTHR12147">
    <property type="entry name" value="METALLOPEPTIDASE M28 FAMILY MEMBER"/>
    <property type="match status" value="1"/>
</dbReference>
<dbReference type="GO" id="GO:0006508">
    <property type="term" value="P:proteolysis"/>
    <property type="evidence" value="ECO:0007669"/>
    <property type="project" value="UniProtKB-KW"/>
</dbReference>
<keyword evidence="2" id="KW-0645">Protease</keyword>
<dbReference type="AlphaFoldDB" id="A0A9E8N133"/>
<name>A0A9E8N133_9FLAO</name>
<dbReference type="EMBL" id="CP113088">
    <property type="protein sequence ID" value="WAC03885.1"/>
    <property type="molecule type" value="Genomic_DNA"/>
</dbReference>
<evidence type="ECO:0000256" key="4">
    <source>
        <dbReference type="ARBA" id="ARBA00022729"/>
    </source>
</evidence>
<dbReference type="GO" id="GO:0008235">
    <property type="term" value="F:metalloexopeptidase activity"/>
    <property type="evidence" value="ECO:0007669"/>
    <property type="project" value="InterPro"/>
</dbReference>
<dbReference type="Gene3D" id="3.40.630.10">
    <property type="entry name" value="Zn peptidases"/>
    <property type="match status" value="1"/>
</dbReference>
<keyword evidence="1" id="KW-0031">Aminopeptidase</keyword>
<keyword evidence="10" id="KW-1185">Reference proteome</keyword>
<dbReference type="SUPFAM" id="SSF53187">
    <property type="entry name" value="Zn-dependent exopeptidases"/>
    <property type="match status" value="1"/>
</dbReference>
<reference evidence="9" key="1">
    <citation type="submission" date="2022-11" db="EMBL/GenBank/DDBJ databases">
        <title>Lacinutrix neustonica HL-RS19T sp. nov., isolated from the surface microlayer sample of brackish Lake Shihwa.</title>
        <authorList>
            <person name="Choi J.Y."/>
            <person name="Hwang C.Y."/>
        </authorList>
    </citation>
    <scope>NUCLEOTIDE SEQUENCE</scope>
    <source>
        <strain evidence="9">HL-RS19</strain>
    </source>
</reference>
<evidence type="ECO:0000256" key="5">
    <source>
        <dbReference type="ARBA" id="ARBA00022801"/>
    </source>
</evidence>
<dbReference type="Pfam" id="PF04389">
    <property type="entry name" value="Peptidase_M28"/>
    <property type="match status" value="1"/>
</dbReference>
<feature type="region of interest" description="Disordered" evidence="7">
    <location>
        <begin position="1"/>
        <end position="20"/>
    </location>
</feature>
<evidence type="ECO:0000256" key="3">
    <source>
        <dbReference type="ARBA" id="ARBA00022723"/>
    </source>
</evidence>
<evidence type="ECO:0000256" key="7">
    <source>
        <dbReference type="SAM" id="MobiDB-lite"/>
    </source>
</evidence>
<dbReference type="InterPro" id="IPR045175">
    <property type="entry name" value="M28_fam"/>
</dbReference>
<evidence type="ECO:0000313" key="9">
    <source>
        <dbReference type="EMBL" id="WAC03885.1"/>
    </source>
</evidence>
<feature type="domain" description="Peptidase M28" evidence="8">
    <location>
        <begin position="2"/>
        <end position="116"/>
    </location>
</feature>
<dbReference type="KEGG" id="lnu:N7U66_12190"/>
<keyword evidence="6" id="KW-0862">Zinc</keyword>
<sequence>MDSTNSANNNDAPGADDNASGIATITEAARVLFEMNFKPKRTIEFMAFAAEEVGLRGSKEIAQDYKSRNVNVISYMQLDMTNYKGSANDVYISTDSYNDDNLNNFLIELMDFYNASERTN</sequence>